<dbReference type="EMBL" id="JSAB01000071">
    <property type="protein sequence ID" value="RNF31184.1"/>
    <property type="molecule type" value="Genomic_DNA"/>
</dbReference>
<keyword evidence="4" id="KW-1185">Reference proteome</keyword>
<feature type="compositionally biased region" description="Pro residues" evidence="1">
    <location>
        <begin position="197"/>
        <end position="208"/>
    </location>
</feature>
<evidence type="ECO:0000313" key="4">
    <source>
        <dbReference type="Proteomes" id="UP000283254"/>
    </source>
</evidence>
<comment type="caution">
    <text evidence="3">The sequence shown here is derived from an EMBL/GenBank/DDBJ whole genome shotgun (WGS) entry which is preliminary data.</text>
</comment>
<dbReference type="Proteomes" id="UP000283254">
    <property type="component" value="Unassembled WGS sequence"/>
</dbReference>
<name>A0A422QMC4_9BURK</name>
<feature type="transmembrane region" description="Helical" evidence="2">
    <location>
        <begin position="94"/>
        <end position="117"/>
    </location>
</feature>
<organism evidence="3 4">
    <name type="scientific">Massilia aurea</name>
    <dbReference type="NCBI Taxonomy" id="373040"/>
    <lineage>
        <taxon>Bacteria</taxon>
        <taxon>Pseudomonadati</taxon>
        <taxon>Pseudomonadota</taxon>
        <taxon>Betaproteobacteria</taxon>
        <taxon>Burkholderiales</taxon>
        <taxon>Oxalobacteraceae</taxon>
        <taxon>Telluria group</taxon>
        <taxon>Massilia</taxon>
    </lineage>
</organism>
<feature type="transmembrane region" description="Helical" evidence="2">
    <location>
        <begin position="7"/>
        <end position="32"/>
    </location>
</feature>
<protein>
    <submittedName>
        <fullName evidence="3">Membrane protein</fullName>
    </submittedName>
</protein>
<keyword evidence="2" id="KW-0472">Membrane</keyword>
<evidence type="ECO:0000256" key="2">
    <source>
        <dbReference type="SAM" id="Phobius"/>
    </source>
</evidence>
<evidence type="ECO:0000256" key="1">
    <source>
        <dbReference type="SAM" id="MobiDB-lite"/>
    </source>
</evidence>
<proteinExistence type="predicted"/>
<feature type="compositionally biased region" description="Acidic residues" evidence="1">
    <location>
        <begin position="164"/>
        <end position="174"/>
    </location>
</feature>
<sequence>MHLISRIFLIGYLLIVALFFTCGIGLIVLSAIEAWNALNPGVDAPVRARFEILLECIGLLTIAVASLELGQTVLEEEIQRSANISSPTRVRRFLSRFLIVVVVSLSVETLIGVFQFVHSKPEFLPHAASVGLAAAAILATWGLFVRMNTEAEKLEPEAMAEVKAEDDEVEGEDSGDPRPQTEPVHANEIPPHHTPGQPHPAPPRSPKE</sequence>
<accession>A0A422QMC4</accession>
<reference evidence="3" key="1">
    <citation type="submission" date="2014-10" db="EMBL/GenBank/DDBJ databases">
        <title>Massilia sp. genome.</title>
        <authorList>
            <person name="Xu B."/>
            <person name="Dai L."/>
            <person name="Huang Z."/>
        </authorList>
    </citation>
    <scope>NUCLEOTIDE SEQUENCE [LARGE SCALE GENOMIC DNA]</scope>
    <source>
        <strain evidence="3">CFS-1</strain>
    </source>
</reference>
<feature type="transmembrane region" description="Helical" evidence="2">
    <location>
        <begin position="123"/>
        <end position="144"/>
    </location>
</feature>
<dbReference type="AlphaFoldDB" id="A0A422QMC4"/>
<keyword evidence="2" id="KW-1133">Transmembrane helix</keyword>
<evidence type="ECO:0000313" key="3">
    <source>
        <dbReference type="EMBL" id="RNF31184.1"/>
    </source>
</evidence>
<keyword evidence="2" id="KW-0812">Transmembrane</keyword>
<dbReference type="OrthoDB" id="5985722at2"/>
<gene>
    <name evidence="3" type="ORF">NM04_08705</name>
</gene>
<feature type="region of interest" description="Disordered" evidence="1">
    <location>
        <begin position="155"/>
        <end position="208"/>
    </location>
</feature>